<dbReference type="KEGG" id="tim:GMBLW1_42480"/>
<dbReference type="RefSeq" id="WP_162659961.1">
    <property type="nucleotide sequence ID" value="NZ_LR593887.1"/>
</dbReference>
<gene>
    <name evidence="2" type="ORF">GMBLW1_42480</name>
</gene>
<keyword evidence="1" id="KW-0472">Membrane</keyword>
<accession>A0A6C2YVL0</accession>
<sequence>MRIIRLLTGIAYLLGGWFTATGLRQNQDPELWLGIGLIALGLLVESIRNAVEANHRRRDGAIVSGNSSDRANIDG</sequence>
<evidence type="ECO:0000313" key="3">
    <source>
        <dbReference type="Proteomes" id="UP000464378"/>
    </source>
</evidence>
<feature type="transmembrane region" description="Helical" evidence="1">
    <location>
        <begin position="32"/>
        <end position="51"/>
    </location>
</feature>
<name>A0A6C2YVL0_9BACT</name>
<dbReference type="AlphaFoldDB" id="A0A6C2YVL0"/>
<proteinExistence type="predicted"/>
<evidence type="ECO:0000313" key="2">
    <source>
        <dbReference type="EMBL" id="VIP04945.1"/>
    </source>
</evidence>
<dbReference type="Proteomes" id="UP000464378">
    <property type="component" value="Chromosome"/>
</dbReference>
<keyword evidence="1" id="KW-1133">Transmembrane helix</keyword>
<keyword evidence="3" id="KW-1185">Reference proteome</keyword>
<protein>
    <submittedName>
        <fullName evidence="2">Uncharacterized protein</fullName>
    </submittedName>
</protein>
<dbReference type="EMBL" id="LR593887">
    <property type="protein sequence ID" value="VTS07248.1"/>
    <property type="molecule type" value="Genomic_DNA"/>
</dbReference>
<dbReference type="InParanoid" id="A0A6C2YVL0"/>
<reference evidence="2" key="1">
    <citation type="submission" date="2019-04" db="EMBL/GenBank/DDBJ databases">
        <authorList>
            <consortium name="Science for Life Laboratories"/>
        </authorList>
    </citation>
    <scope>NUCLEOTIDE SEQUENCE</scope>
    <source>
        <strain evidence="2">MBLW1</strain>
    </source>
</reference>
<dbReference type="EMBL" id="LR586016">
    <property type="protein sequence ID" value="VIP04945.1"/>
    <property type="molecule type" value="Genomic_DNA"/>
</dbReference>
<keyword evidence="1" id="KW-0812">Transmembrane</keyword>
<evidence type="ECO:0000256" key="1">
    <source>
        <dbReference type="SAM" id="Phobius"/>
    </source>
</evidence>
<organism evidence="2">
    <name type="scientific">Tuwongella immobilis</name>
    <dbReference type="NCBI Taxonomy" id="692036"/>
    <lineage>
        <taxon>Bacteria</taxon>
        <taxon>Pseudomonadati</taxon>
        <taxon>Planctomycetota</taxon>
        <taxon>Planctomycetia</taxon>
        <taxon>Gemmatales</taxon>
        <taxon>Gemmataceae</taxon>
        <taxon>Tuwongella</taxon>
    </lineage>
</organism>